<gene>
    <name evidence="3" type="ORF">ACFY35_32340</name>
</gene>
<reference evidence="3 4" key="1">
    <citation type="submission" date="2024-10" db="EMBL/GenBank/DDBJ databases">
        <title>The Natural Products Discovery Center: Release of the First 8490 Sequenced Strains for Exploring Actinobacteria Biosynthetic Diversity.</title>
        <authorList>
            <person name="Kalkreuter E."/>
            <person name="Kautsar S.A."/>
            <person name="Yang D."/>
            <person name="Bader C.D."/>
            <person name="Teijaro C.N."/>
            <person name="Fluegel L."/>
            <person name="Davis C.M."/>
            <person name="Simpson J.R."/>
            <person name="Lauterbach L."/>
            <person name="Steele A.D."/>
            <person name="Gui C."/>
            <person name="Meng S."/>
            <person name="Li G."/>
            <person name="Viehrig K."/>
            <person name="Ye F."/>
            <person name="Su P."/>
            <person name="Kiefer A.F."/>
            <person name="Nichols A."/>
            <person name="Cepeda A.J."/>
            <person name="Yan W."/>
            <person name="Fan B."/>
            <person name="Jiang Y."/>
            <person name="Adhikari A."/>
            <person name="Zheng C.-J."/>
            <person name="Schuster L."/>
            <person name="Cowan T.M."/>
            <person name="Smanski M.J."/>
            <person name="Chevrette M.G."/>
            <person name="De Carvalho L.P.S."/>
            <person name="Shen B."/>
        </authorList>
    </citation>
    <scope>NUCLEOTIDE SEQUENCE [LARGE SCALE GENOMIC DNA]</scope>
    <source>
        <strain evidence="3 4">NPDC000087</strain>
    </source>
</reference>
<evidence type="ECO:0000313" key="3">
    <source>
        <dbReference type="EMBL" id="MFF5294149.1"/>
    </source>
</evidence>
<evidence type="ECO:0000256" key="1">
    <source>
        <dbReference type="SAM" id="MobiDB-lite"/>
    </source>
</evidence>
<proteinExistence type="predicted"/>
<sequence>MRRVARLTAAVMISVLALIGAVRLVGPAQTPSSVRRQLTFLRSELNDGAAAEAQSQFPEGYFFLYALYGLTAVNLGEADEARWALGFLESAEARAPFAAELSPAYGIFYRGWLNWLRGGILSLEPPGTHDPAFERDSAELAAAFDQSPVPFLPAYPGQAWPVDSTVAIASLSLHDKLSTPRYGATITRWLAGARVNLDPATGLIPHTTDVDTGAPTSGARGSSQSIIERFLPEIDPDFARGQYLAFRSHFLARPLGLGPAIREYPHGTDGPADVDSGPLPLGISLSATVVTLGAARVEGDSSLAAGLANFGEVAGVPIDTWHTRRYALGLLPIGDAFLAWSKSARLLTATPPAATVAPPSRPAPASVVPSPGSVVPSPGSVVPSPGSVVPSPGSVVPSPGAVVPSPGSVVPSPGAVVLSPGAVVPSPGSVVPPSASLAAPPRALGWWWRLPLLTLFLLLGVAPWLAGPLRRRLRRS</sequence>
<dbReference type="RefSeq" id="WP_387697769.1">
    <property type="nucleotide sequence ID" value="NZ_JBIAZU010000006.1"/>
</dbReference>
<accession>A0ABW6WNG1</accession>
<feature type="transmembrane region" description="Helical" evidence="2">
    <location>
        <begin position="446"/>
        <end position="466"/>
    </location>
</feature>
<keyword evidence="2" id="KW-1133">Transmembrane helix</keyword>
<dbReference type="EMBL" id="JBIAZU010000006">
    <property type="protein sequence ID" value="MFF5294149.1"/>
    <property type="molecule type" value="Genomic_DNA"/>
</dbReference>
<feature type="region of interest" description="Disordered" evidence="1">
    <location>
        <begin position="352"/>
        <end position="383"/>
    </location>
</feature>
<keyword evidence="4" id="KW-1185">Reference proteome</keyword>
<evidence type="ECO:0000256" key="2">
    <source>
        <dbReference type="SAM" id="Phobius"/>
    </source>
</evidence>
<organism evidence="3 4">
    <name type="scientific">Paractinoplanes globisporus</name>
    <dbReference type="NCBI Taxonomy" id="113565"/>
    <lineage>
        <taxon>Bacteria</taxon>
        <taxon>Bacillati</taxon>
        <taxon>Actinomycetota</taxon>
        <taxon>Actinomycetes</taxon>
        <taxon>Micromonosporales</taxon>
        <taxon>Micromonosporaceae</taxon>
        <taxon>Paractinoplanes</taxon>
    </lineage>
</organism>
<keyword evidence="2" id="KW-0472">Membrane</keyword>
<keyword evidence="2" id="KW-0812">Transmembrane</keyword>
<name>A0ABW6WNG1_9ACTN</name>
<protein>
    <submittedName>
        <fullName evidence="3">Uncharacterized protein</fullName>
    </submittedName>
</protein>
<dbReference type="Proteomes" id="UP001602245">
    <property type="component" value="Unassembled WGS sequence"/>
</dbReference>
<evidence type="ECO:0000313" key="4">
    <source>
        <dbReference type="Proteomes" id="UP001602245"/>
    </source>
</evidence>
<comment type="caution">
    <text evidence="3">The sequence shown here is derived from an EMBL/GenBank/DDBJ whole genome shotgun (WGS) entry which is preliminary data.</text>
</comment>